<evidence type="ECO:0000313" key="1">
    <source>
        <dbReference type="EMBL" id="PPK82217.1"/>
    </source>
</evidence>
<sequence>MHIIIILCDWYSMCKNGEIVTITTKFNYKILYRIKQHYLLKLQNLEQNLTLCTILAKKKALIPNKNQRPILFQIKFFLKNIIGNPKKDYLSEDCQKDGNGEKEIRKKGKHGICRFTNPVTIKTNRDH</sequence>
<proteinExistence type="predicted"/>
<gene>
    <name evidence="1" type="ORF">BXY41_103433</name>
</gene>
<keyword evidence="2" id="KW-1185">Reference proteome</keyword>
<accession>A0A2S6HWD2</accession>
<protein>
    <submittedName>
        <fullName evidence="1">Uncharacterized protein</fullName>
    </submittedName>
</protein>
<dbReference type="AlphaFoldDB" id="A0A2S6HWD2"/>
<dbReference type="Proteomes" id="UP000237749">
    <property type="component" value="Unassembled WGS sequence"/>
</dbReference>
<reference evidence="1 2" key="1">
    <citation type="submission" date="2018-02" db="EMBL/GenBank/DDBJ databases">
        <title>Genomic Encyclopedia of Archaeal and Bacterial Type Strains, Phase II (KMG-II): from individual species to whole genera.</title>
        <authorList>
            <person name="Goeker M."/>
        </authorList>
    </citation>
    <scope>NUCLEOTIDE SEQUENCE [LARGE SCALE GENOMIC DNA]</scope>
    <source>
        <strain evidence="1 2">DSM 3808</strain>
    </source>
</reference>
<evidence type="ECO:0000313" key="2">
    <source>
        <dbReference type="Proteomes" id="UP000237749"/>
    </source>
</evidence>
<name>A0A2S6HWD2_9FIRM</name>
<dbReference type="EMBL" id="PTJA01000003">
    <property type="protein sequence ID" value="PPK82217.1"/>
    <property type="molecule type" value="Genomic_DNA"/>
</dbReference>
<comment type="caution">
    <text evidence="1">The sequence shown here is derived from an EMBL/GenBank/DDBJ whole genome shotgun (WGS) entry which is preliminary data.</text>
</comment>
<organism evidence="1 2">
    <name type="scientific">Lacrimispora xylanisolvens</name>
    <dbReference type="NCBI Taxonomy" id="384636"/>
    <lineage>
        <taxon>Bacteria</taxon>
        <taxon>Bacillati</taxon>
        <taxon>Bacillota</taxon>
        <taxon>Clostridia</taxon>
        <taxon>Lachnospirales</taxon>
        <taxon>Lachnospiraceae</taxon>
        <taxon>Lacrimispora</taxon>
    </lineage>
</organism>